<dbReference type="NCBIfam" id="TIGR00074">
    <property type="entry name" value="hypC_hupF"/>
    <property type="match status" value="1"/>
</dbReference>
<evidence type="ECO:0000313" key="3">
    <source>
        <dbReference type="Proteomes" id="UP000774699"/>
    </source>
</evidence>
<dbReference type="GO" id="GO:0005506">
    <property type="term" value="F:iron ion binding"/>
    <property type="evidence" value="ECO:0007669"/>
    <property type="project" value="TreeGrafter"/>
</dbReference>
<organism evidence="2 3">
    <name type="scientific">Candidatus Iainarchaeum sp</name>
    <dbReference type="NCBI Taxonomy" id="3101447"/>
    <lineage>
        <taxon>Archaea</taxon>
        <taxon>Candidatus Iainarchaeota</taxon>
        <taxon>Candidatus Iainarchaeia</taxon>
        <taxon>Candidatus Iainarchaeales</taxon>
        <taxon>Candidatus Iainarchaeaceae</taxon>
        <taxon>Candidatus Iainarchaeum</taxon>
    </lineage>
</organism>
<sequence>MCLAIPGKIVSIDGKHAIVDFGGIRRKADISFIENPAVGEYLLVHVGFGIQKVDAEVARETYRLLAEVEKEELQRELSNDNQ</sequence>
<dbReference type="PROSITE" id="PS01097">
    <property type="entry name" value="HUPF_HYPC"/>
    <property type="match status" value="1"/>
</dbReference>
<evidence type="ECO:0000256" key="1">
    <source>
        <dbReference type="ARBA" id="ARBA00006018"/>
    </source>
</evidence>
<dbReference type="SUPFAM" id="SSF159127">
    <property type="entry name" value="HupF/HypC-like"/>
    <property type="match status" value="1"/>
</dbReference>
<dbReference type="FunFam" id="2.30.30.140:FF:000022">
    <property type="entry name" value="Hydrogenase assembly chaperone HybG"/>
    <property type="match status" value="1"/>
</dbReference>
<name>A0A8T4C5L0_9ARCH</name>
<dbReference type="PANTHER" id="PTHR35177">
    <property type="entry name" value="HYDROGENASE MATURATION FACTOR HYBG"/>
    <property type="match status" value="1"/>
</dbReference>
<reference evidence="2" key="1">
    <citation type="submission" date="2019-03" db="EMBL/GenBank/DDBJ databases">
        <title>Lake Tanganyika Metagenome-Assembled Genomes (MAGs).</title>
        <authorList>
            <person name="Tran P."/>
        </authorList>
    </citation>
    <scope>NUCLEOTIDE SEQUENCE</scope>
    <source>
        <strain evidence="2">M_DeepCast_50m_m2_156</strain>
    </source>
</reference>
<dbReference type="PRINTS" id="PR00445">
    <property type="entry name" value="HUPFHYPC"/>
</dbReference>
<dbReference type="AlphaFoldDB" id="A0A8T4C5L0"/>
<accession>A0A8T4C5L0</accession>
<dbReference type="InterPro" id="IPR001109">
    <property type="entry name" value="Hydrogenase_HupF/HypC"/>
</dbReference>
<dbReference type="GO" id="GO:1902670">
    <property type="term" value="F:carbon dioxide binding"/>
    <property type="evidence" value="ECO:0007669"/>
    <property type="project" value="TreeGrafter"/>
</dbReference>
<dbReference type="PANTHER" id="PTHR35177:SF2">
    <property type="entry name" value="HYDROGENASE MATURATION FACTOR HYBG"/>
    <property type="match status" value="1"/>
</dbReference>
<dbReference type="Proteomes" id="UP000774699">
    <property type="component" value="Unassembled WGS sequence"/>
</dbReference>
<comment type="similarity">
    <text evidence="1">Belongs to the HupF/HypC family.</text>
</comment>
<proteinExistence type="inferred from homology"/>
<dbReference type="GO" id="GO:0051604">
    <property type="term" value="P:protein maturation"/>
    <property type="evidence" value="ECO:0007669"/>
    <property type="project" value="TreeGrafter"/>
</dbReference>
<evidence type="ECO:0000313" key="2">
    <source>
        <dbReference type="EMBL" id="MBM3281779.1"/>
    </source>
</evidence>
<protein>
    <submittedName>
        <fullName evidence="2">HypC/HybG/HupF family hydrogenase formation chaperone</fullName>
    </submittedName>
</protein>
<dbReference type="Gene3D" id="2.30.30.140">
    <property type="match status" value="1"/>
</dbReference>
<dbReference type="EMBL" id="VGJJ01000002">
    <property type="protein sequence ID" value="MBM3281779.1"/>
    <property type="molecule type" value="Genomic_DNA"/>
</dbReference>
<gene>
    <name evidence="2" type="ORF">FJY86_00340</name>
</gene>
<dbReference type="Pfam" id="PF01455">
    <property type="entry name" value="HupF_HypC"/>
    <property type="match status" value="1"/>
</dbReference>
<dbReference type="InterPro" id="IPR019812">
    <property type="entry name" value="Hydgase_assmbl_chp_CS"/>
</dbReference>
<comment type="caution">
    <text evidence="2">The sequence shown here is derived from an EMBL/GenBank/DDBJ whole genome shotgun (WGS) entry which is preliminary data.</text>
</comment>